<reference evidence="1 2" key="1">
    <citation type="journal article" date="2021" name="Elife">
        <title>Chloroplast acquisition without the gene transfer in kleptoplastic sea slugs, Plakobranchus ocellatus.</title>
        <authorList>
            <person name="Maeda T."/>
            <person name="Takahashi S."/>
            <person name="Yoshida T."/>
            <person name="Shimamura S."/>
            <person name="Takaki Y."/>
            <person name="Nagai Y."/>
            <person name="Toyoda A."/>
            <person name="Suzuki Y."/>
            <person name="Arimoto A."/>
            <person name="Ishii H."/>
            <person name="Satoh N."/>
            <person name="Nishiyama T."/>
            <person name="Hasebe M."/>
            <person name="Maruyama T."/>
            <person name="Minagawa J."/>
            <person name="Obokata J."/>
            <person name="Shigenobu S."/>
        </authorList>
    </citation>
    <scope>NUCLEOTIDE SEQUENCE [LARGE SCALE GENOMIC DNA]</scope>
</reference>
<dbReference type="EMBL" id="BLXT01000816">
    <property type="protein sequence ID" value="GFN80307.1"/>
    <property type="molecule type" value="Genomic_DNA"/>
</dbReference>
<gene>
    <name evidence="1" type="ORF">PoB_000681300</name>
</gene>
<evidence type="ECO:0000313" key="1">
    <source>
        <dbReference type="EMBL" id="GFN80307.1"/>
    </source>
</evidence>
<dbReference type="AlphaFoldDB" id="A0AAV3YCZ0"/>
<dbReference type="Proteomes" id="UP000735302">
    <property type="component" value="Unassembled WGS sequence"/>
</dbReference>
<organism evidence="1 2">
    <name type="scientific">Plakobranchus ocellatus</name>
    <dbReference type="NCBI Taxonomy" id="259542"/>
    <lineage>
        <taxon>Eukaryota</taxon>
        <taxon>Metazoa</taxon>
        <taxon>Spiralia</taxon>
        <taxon>Lophotrochozoa</taxon>
        <taxon>Mollusca</taxon>
        <taxon>Gastropoda</taxon>
        <taxon>Heterobranchia</taxon>
        <taxon>Euthyneura</taxon>
        <taxon>Panpulmonata</taxon>
        <taxon>Sacoglossa</taxon>
        <taxon>Placobranchoidea</taxon>
        <taxon>Plakobranchidae</taxon>
        <taxon>Plakobranchus</taxon>
    </lineage>
</organism>
<evidence type="ECO:0000313" key="2">
    <source>
        <dbReference type="Proteomes" id="UP000735302"/>
    </source>
</evidence>
<accession>A0AAV3YCZ0</accession>
<keyword evidence="2" id="KW-1185">Reference proteome</keyword>
<name>A0AAV3YCZ0_9GAST</name>
<sequence length="76" mass="8435">MVERESVCGKLRVRQEETKKRLRKKIEEAGCEGGGSKGSAGRFRLGASRLDHHFIVTTASYVRLPVTGDDDEQGFP</sequence>
<proteinExistence type="predicted"/>
<protein>
    <submittedName>
        <fullName evidence="1">Uncharacterized protein</fullName>
    </submittedName>
</protein>
<comment type="caution">
    <text evidence="1">The sequence shown here is derived from an EMBL/GenBank/DDBJ whole genome shotgun (WGS) entry which is preliminary data.</text>
</comment>